<dbReference type="Proteomes" id="UP000623467">
    <property type="component" value="Unassembled WGS sequence"/>
</dbReference>
<dbReference type="PANTHER" id="PTHR47338:SF29">
    <property type="entry name" value="ZN(2)-C6 FUNGAL-TYPE DOMAIN-CONTAINING PROTEIN"/>
    <property type="match status" value="1"/>
</dbReference>
<dbReference type="CDD" id="cd12148">
    <property type="entry name" value="fungal_TF_MHR"/>
    <property type="match status" value="1"/>
</dbReference>
<accession>A0A8H7CX40</accession>
<evidence type="ECO:0000256" key="3">
    <source>
        <dbReference type="ARBA" id="ARBA00023015"/>
    </source>
</evidence>
<comment type="caution">
    <text evidence="7">The sequence shown here is derived from an EMBL/GenBank/DDBJ whole genome shotgun (WGS) entry which is preliminary data.</text>
</comment>
<name>A0A8H7CX40_9AGAR</name>
<protein>
    <recommendedName>
        <fullName evidence="6">Xylanolytic transcriptional activator regulatory domain-containing protein</fullName>
    </recommendedName>
</protein>
<dbReference type="InterPro" id="IPR007219">
    <property type="entry name" value="XnlR_reg_dom"/>
</dbReference>
<dbReference type="GO" id="GO:0000981">
    <property type="term" value="F:DNA-binding transcription factor activity, RNA polymerase II-specific"/>
    <property type="evidence" value="ECO:0007669"/>
    <property type="project" value="InterPro"/>
</dbReference>
<reference evidence="7" key="1">
    <citation type="submission" date="2020-05" db="EMBL/GenBank/DDBJ databases">
        <title>Mycena genomes resolve the evolution of fungal bioluminescence.</title>
        <authorList>
            <person name="Tsai I.J."/>
        </authorList>
    </citation>
    <scope>NUCLEOTIDE SEQUENCE</scope>
    <source>
        <strain evidence="7">160909Yilan</strain>
    </source>
</reference>
<dbReference type="InterPro" id="IPR050815">
    <property type="entry name" value="TF_fung"/>
</dbReference>
<organism evidence="7 8">
    <name type="scientific">Mycena sanguinolenta</name>
    <dbReference type="NCBI Taxonomy" id="230812"/>
    <lineage>
        <taxon>Eukaryota</taxon>
        <taxon>Fungi</taxon>
        <taxon>Dikarya</taxon>
        <taxon>Basidiomycota</taxon>
        <taxon>Agaricomycotina</taxon>
        <taxon>Agaricomycetes</taxon>
        <taxon>Agaricomycetidae</taxon>
        <taxon>Agaricales</taxon>
        <taxon>Marasmiineae</taxon>
        <taxon>Mycenaceae</taxon>
        <taxon>Mycena</taxon>
    </lineage>
</organism>
<keyword evidence="3" id="KW-0805">Transcription regulation</keyword>
<dbReference type="OrthoDB" id="3052571at2759"/>
<evidence type="ECO:0000259" key="6">
    <source>
        <dbReference type="Pfam" id="PF04082"/>
    </source>
</evidence>
<dbReference type="EMBL" id="JACAZH010000014">
    <property type="protein sequence ID" value="KAF7350578.1"/>
    <property type="molecule type" value="Genomic_DNA"/>
</dbReference>
<proteinExistence type="predicted"/>
<dbReference type="GO" id="GO:0008270">
    <property type="term" value="F:zinc ion binding"/>
    <property type="evidence" value="ECO:0007669"/>
    <property type="project" value="InterPro"/>
</dbReference>
<evidence type="ECO:0000256" key="5">
    <source>
        <dbReference type="ARBA" id="ARBA00023242"/>
    </source>
</evidence>
<dbReference type="GO" id="GO:0003677">
    <property type="term" value="F:DNA binding"/>
    <property type="evidence" value="ECO:0007669"/>
    <property type="project" value="InterPro"/>
</dbReference>
<dbReference type="Pfam" id="PF04082">
    <property type="entry name" value="Fungal_trans"/>
    <property type="match status" value="1"/>
</dbReference>
<feature type="domain" description="Xylanolytic transcriptional activator regulatory" evidence="6">
    <location>
        <begin position="43"/>
        <end position="178"/>
    </location>
</feature>
<evidence type="ECO:0000256" key="2">
    <source>
        <dbReference type="ARBA" id="ARBA00022723"/>
    </source>
</evidence>
<keyword evidence="4" id="KW-0804">Transcription</keyword>
<evidence type="ECO:0000313" key="7">
    <source>
        <dbReference type="EMBL" id="KAF7350578.1"/>
    </source>
</evidence>
<dbReference type="AlphaFoldDB" id="A0A8H7CX40"/>
<gene>
    <name evidence="7" type="ORF">MSAN_01617800</name>
</gene>
<evidence type="ECO:0000256" key="1">
    <source>
        <dbReference type="ARBA" id="ARBA00004123"/>
    </source>
</evidence>
<dbReference type="GO" id="GO:0005634">
    <property type="term" value="C:nucleus"/>
    <property type="evidence" value="ECO:0007669"/>
    <property type="project" value="UniProtKB-SubCell"/>
</dbReference>
<sequence length="424" mass="46257">MSDYSTFSTLITKSDISYPSTPFLGTPSPIEEPPELSETLMDAFLHHFSRHHFFFLNPTEFQQSALLPNLLPPGLLNAVVLWANHISANSIADSRYSDEQLLARAVHHVARDVAVVDPSPQQLLHMIQAEVLLALYYLDGGRLLEGNYHRAGAASLAFSMGLHQLGSSSQGSYALNTPQTGSYGLSRPEMIDAFWSVVILNNCFVAVSDVPSSIPCDAPISTPWPTHSLNDRAPGPFIPGNDVAGHSALTLLAKASVQLERTIAFTARNPSLPVPPEFWVISTRLETFRGHLPPVDADHSTDQLTLVTHAFVNVAIIRLYSPHTAFCAAARAKCLDAARCVSARLANARVAEWEMADPILGPLLATVVDILIANRHHNEAAAAIQTTLSVMRVLARLSPIVQKHLAAIQLRNRNVQQRQGQSFD</sequence>
<dbReference type="PANTHER" id="PTHR47338">
    <property type="entry name" value="ZN(II)2CYS6 TRANSCRIPTION FACTOR (EUROFUNG)-RELATED"/>
    <property type="match status" value="1"/>
</dbReference>
<keyword evidence="5" id="KW-0539">Nucleus</keyword>
<keyword evidence="8" id="KW-1185">Reference proteome</keyword>
<evidence type="ECO:0000256" key="4">
    <source>
        <dbReference type="ARBA" id="ARBA00023163"/>
    </source>
</evidence>
<comment type="subcellular location">
    <subcellularLocation>
        <location evidence="1">Nucleus</location>
    </subcellularLocation>
</comment>
<evidence type="ECO:0000313" key="8">
    <source>
        <dbReference type="Proteomes" id="UP000623467"/>
    </source>
</evidence>
<keyword evidence="2" id="KW-0479">Metal-binding</keyword>
<dbReference type="GO" id="GO:0006351">
    <property type="term" value="P:DNA-templated transcription"/>
    <property type="evidence" value="ECO:0007669"/>
    <property type="project" value="InterPro"/>
</dbReference>